<feature type="binding site" evidence="10">
    <location>
        <position position="418"/>
    </location>
    <ligand>
        <name>(S)-malate</name>
        <dbReference type="ChEBI" id="CHEBI:15589"/>
    </ligand>
</feature>
<comment type="subunit">
    <text evidence="8">Homotetramer.</text>
</comment>
<evidence type="ECO:0000256" key="2">
    <source>
        <dbReference type="ARBA" id="ARBA00008785"/>
    </source>
</evidence>
<dbReference type="SMART" id="SM01274">
    <property type="entry name" value="malic"/>
    <property type="match status" value="1"/>
</dbReference>
<comment type="similarity">
    <text evidence="2 8 12">Belongs to the malic enzymes family.</text>
</comment>
<dbReference type="Pfam" id="PF03949">
    <property type="entry name" value="Malic_M"/>
    <property type="match status" value="1"/>
</dbReference>
<dbReference type="Gene3D" id="3.40.50.720">
    <property type="entry name" value="NAD(P)-binding Rossmann-like Domain"/>
    <property type="match status" value="1"/>
</dbReference>
<dbReference type="KEGG" id="bgj:AWC36_04415"/>
<organism evidence="15 17">
    <name type="scientific">Brenneria goodwinii</name>
    <dbReference type="NCBI Taxonomy" id="1109412"/>
    <lineage>
        <taxon>Bacteria</taxon>
        <taxon>Pseudomonadati</taxon>
        <taxon>Pseudomonadota</taxon>
        <taxon>Gammaproteobacteria</taxon>
        <taxon>Enterobacterales</taxon>
        <taxon>Pectobacteriaceae</taxon>
        <taxon>Brenneria</taxon>
    </lineage>
</organism>
<dbReference type="InterPro" id="IPR046346">
    <property type="entry name" value="Aminoacid_DH-like_N_sf"/>
</dbReference>
<protein>
    <recommendedName>
        <fullName evidence="8">NAD-dependent malic enzyme</fullName>
        <shortName evidence="8">NAD-ME</shortName>
        <ecNumber evidence="8">1.1.1.38</ecNumber>
    </recommendedName>
</protein>
<dbReference type="Proteomes" id="UP000285972">
    <property type="component" value="Unassembled WGS sequence"/>
</dbReference>
<evidence type="ECO:0000256" key="10">
    <source>
        <dbReference type="PIRSR" id="PIRSR000106-2"/>
    </source>
</evidence>
<evidence type="ECO:0000313" key="18">
    <source>
        <dbReference type="Proteomes" id="UP000285972"/>
    </source>
</evidence>
<dbReference type="InterPro" id="IPR023667">
    <property type="entry name" value="NAD_malic_enz_proteobac"/>
</dbReference>
<dbReference type="InterPro" id="IPR015884">
    <property type="entry name" value="Malic_enzyme_CS"/>
</dbReference>
<dbReference type="GO" id="GO:0046872">
    <property type="term" value="F:metal ion binding"/>
    <property type="evidence" value="ECO:0007669"/>
    <property type="project" value="UniProtKB-KW"/>
</dbReference>
<dbReference type="GO" id="GO:0051287">
    <property type="term" value="F:NAD binding"/>
    <property type="evidence" value="ECO:0007669"/>
    <property type="project" value="InterPro"/>
</dbReference>
<dbReference type="FunFam" id="3.40.50.720:FF:000055">
    <property type="entry name" value="NAD-dependent malic enzyme"/>
    <property type="match status" value="1"/>
</dbReference>
<dbReference type="PANTHER" id="PTHR23406:SF34">
    <property type="entry name" value="NAD-DEPENDENT MALIC ENZYME, MITOCHONDRIAL"/>
    <property type="match status" value="1"/>
</dbReference>
<comment type="catalytic activity">
    <reaction evidence="7 8">
        <text>(S)-malate + NAD(+) = pyruvate + CO2 + NADH</text>
        <dbReference type="Rhea" id="RHEA:12653"/>
        <dbReference type="ChEBI" id="CHEBI:15361"/>
        <dbReference type="ChEBI" id="CHEBI:15589"/>
        <dbReference type="ChEBI" id="CHEBI:16526"/>
        <dbReference type="ChEBI" id="CHEBI:57540"/>
        <dbReference type="ChEBI" id="CHEBI:57945"/>
        <dbReference type="EC" id="1.1.1.38"/>
    </reaction>
</comment>
<dbReference type="PROSITE" id="PS00331">
    <property type="entry name" value="MALIC_ENZYMES"/>
    <property type="match status" value="1"/>
</dbReference>
<dbReference type="CDD" id="cd05312">
    <property type="entry name" value="NAD_bind_1_malic_enz"/>
    <property type="match status" value="1"/>
</dbReference>
<feature type="domain" description="Malic enzyme N-terminal" evidence="14">
    <location>
        <begin position="81"/>
        <end position="261"/>
    </location>
</feature>
<dbReference type="NCBIfam" id="NF010052">
    <property type="entry name" value="PRK13529.1"/>
    <property type="match status" value="1"/>
</dbReference>
<reference evidence="15" key="1">
    <citation type="submission" date="2015-01" db="EMBL/GenBank/DDBJ databases">
        <authorList>
            <person name="Xiang T."/>
            <person name="Song Y."/>
            <person name="Huang L."/>
            <person name="Wang B."/>
            <person name="Wu P."/>
        </authorList>
    </citation>
    <scope>NUCLEOTIDE SEQUENCE [LARGE SCALE GENOMIC DNA]</scope>
    <source>
        <strain evidence="15">OBR1</strain>
    </source>
</reference>
<feature type="binding site" evidence="10">
    <location>
        <position position="157"/>
    </location>
    <ligand>
        <name>(S)-malate</name>
        <dbReference type="ChEBI" id="CHEBI:15589"/>
    </ligand>
</feature>
<dbReference type="EC" id="1.1.1.38" evidence="8"/>
<keyword evidence="3 8" id="KW-0479">Metal-binding</keyword>
<dbReference type="SMART" id="SM00919">
    <property type="entry name" value="Malic_M"/>
    <property type="match status" value="1"/>
</dbReference>
<dbReference type="Pfam" id="PF00390">
    <property type="entry name" value="malic"/>
    <property type="match status" value="1"/>
</dbReference>
<feature type="binding site" evidence="8 11">
    <location>
        <position position="247"/>
    </location>
    <ligand>
        <name>a divalent metal cation</name>
        <dbReference type="ChEBI" id="CHEBI:60240"/>
    </ligand>
</feature>
<dbReference type="AlphaFoldDB" id="A0A0G4JYP6"/>
<dbReference type="SUPFAM" id="SSF51735">
    <property type="entry name" value="NAD(P)-binding Rossmann-fold domains"/>
    <property type="match status" value="1"/>
</dbReference>
<dbReference type="InterPro" id="IPR037062">
    <property type="entry name" value="Malic_N_dom_sf"/>
</dbReference>
<comment type="cofactor">
    <cofactor evidence="1">
        <name>Mn(2+)</name>
        <dbReference type="ChEBI" id="CHEBI:29035"/>
    </cofactor>
</comment>
<evidence type="ECO:0000256" key="3">
    <source>
        <dbReference type="ARBA" id="ARBA00022723"/>
    </source>
</evidence>
<evidence type="ECO:0000256" key="11">
    <source>
        <dbReference type="PIRSR" id="PIRSR000106-3"/>
    </source>
</evidence>
<feature type="binding site" evidence="8">
    <location>
        <position position="418"/>
    </location>
    <ligand>
        <name>NAD(+)</name>
        <dbReference type="ChEBI" id="CHEBI:57540"/>
    </ligand>
</feature>
<feature type="binding site" evidence="8 11">
    <location>
        <position position="246"/>
    </location>
    <ligand>
        <name>a divalent metal cation</name>
        <dbReference type="ChEBI" id="CHEBI:60240"/>
    </ligand>
</feature>
<dbReference type="InterPro" id="IPR001891">
    <property type="entry name" value="Malic_OxRdtase"/>
</dbReference>
<evidence type="ECO:0000259" key="13">
    <source>
        <dbReference type="SMART" id="SM00919"/>
    </source>
</evidence>
<evidence type="ECO:0000256" key="8">
    <source>
        <dbReference type="HAMAP-Rule" id="MF_01619"/>
    </source>
</evidence>
<evidence type="ECO:0000256" key="7">
    <source>
        <dbReference type="ARBA" id="ARBA00052591"/>
    </source>
</evidence>
<feature type="binding site" evidence="8">
    <location>
        <position position="157"/>
    </location>
    <ligand>
        <name>NAD(+)</name>
        <dbReference type="ChEBI" id="CHEBI:57540"/>
    </ligand>
</feature>
<evidence type="ECO:0000313" key="16">
    <source>
        <dbReference type="EMBL" id="RLM17549.1"/>
    </source>
</evidence>
<evidence type="ECO:0000313" key="15">
    <source>
        <dbReference type="EMBL" id="CPR19055.1"/>
    </source>
</evidence>
<dbReference type="PIRSF" id="PIRSF000106">
    <property type="entry name" value="ME"/>
    <property type="match status" value="1"/>
</dbReference>
<evidence type="ECO:0000256" key="6">
    <source>
        <dbReference type="ARBA" id="ARBA00050168"/>
    </source>
</evidence>
<dbReference type="PANTHER" id="PTHR23406">
    <property type="entry name" value="MALIC ENZYME-RELATED"/>
    <property type="match status" value="1"/>
</dbReference>
<sequence>MELEYESKRPLYIPYAGPILLEFPLLNKGSAFTEEERANFNLHGLLPEAVETIEEQAERAWRQCQEFKNDIEKHVYVRNIQDTNETLFYRLLDEHLSELMPIIYTPTVGEACEHFSDIYRRARGLFIAYPNRANIDDMLQNATKQNVKVIVVTDGERILGLGDQGIGGMGIPIGKLSLYTACGGISPAYTLPVVLDVGTNNPQRLNDPLYMGWRHPRITDDEYYEFVDEFIQAVKRRWPNVLLQFEDFAQKNATPLLNRYRNEICSFNDDIQGTAAVTLGSLIAASRAAGSQLRDQTVVFLGAGSAGCGIAEQIVAQMKSEGLSEDEARARVFMVDRFGLLTDKLPNLLDFQSKLVQKSEQLAHWDVTSDAISLLEVVSNAKPTIMIGVSGQPGLFTEEIIREMHKHCARPIVMPLSNPTSRVEARPEDIIRWTDGAALVATGSPFAPVNYQDKVYPIAQCNNSFIFPGIGLGVLASGATRITDGMLMAASRSLADCSPLANDGEGALLPDIEDIQNVSKRIALEVGKAAQLQGVAMVTSADALAKAIEHNFWQPQYRSYKRTSF</sequence>
<dbReference type="Proteomes" id="UP000044377">
    <property type="component" value="Unassembled WGS sequence"/>
</dbReference>
<dbReference type="InterPro" id="IPR012301">
    <property type="entry name" value="Malic_N_dom"/>
</dbReference>
<evidence type="ECO:0000256" key="5">
    <source>
        <dbReference type="ARBA" id="ARBA00023027"/>
    </source>
</evidence>
<dbReference type="InterPro" id="IPR012302">
    <property type="entry name" value="Malic_NAD-bd"/>
</dbReference>
<dbReference type="SUPFAM" id="SSF53223">
    <property type="entry name" value="Aminoacid dehydrogenase-like, N-terminal domain"/>
    <property type="match status" value="1"/>
</dbReference>
<feature type="active site" description="Proton acceptor" evidence="8 9">
    <location>
        <position position="175"/>
    </location>
</feature>
<dbReference type="HAMAP" id="MF_01619">
    <property type="entry name" value="NAD_malic_enz"/>
    <property type="match status" value="1"/>
</dbReference>
<comment type="cofactor">
    <cofactor evidence="8 11">
        <name>Mg(2+)</name>
        <dbReference type="ChEBI" id="CHEBI:18420"/>
    </cofactor>
    <cofactor evidence="8 11">
        <name>Mn(2+)</name>
        <dbReference type="ChEBI" id="CHEBI:29035"/>
    </cofactor>
    <text evidence="8 11">Divalent metal cations. Prefers magnesium or manganese.</text>
</comment>
<feature type="binding site" evidence="10">
    <location>
        <position position="462"/>
    </location>
    <ligand>
        <name>(S)-malate</name>
        <dbReference type="ChEBI" id="CHEBI:15589"/>
    </ligand>
</feature>
<feature type="active site" description="Proton donor" evidence="8 9">
    <location>
        <position position="104"/>
    </location>
</feature>
<name>A0A0G4JYP6_9GAMM</name>
<evidence type="ECO:0000256" key="9">
    <source>
        <dbReference type="PIRSR" id="PIRSR000106-1"/>
    </source>
</evidence>
<evidence type="ECO:0000256" key="1">
    <source>
        <dbReference type="ARBA" id="ARBA00001936"/>
    </source>
</evidence>
<dbReference type="EMBL" id="MJLX01000081">
    <property type="protein sequence ID" value="RLM17549.1"/>
    <property type="molecule type" value="Genomic_DNA"/>
</dbReference>
<keyword evidence="17" id="KW-1185">Reference proteome</keyword>
<dbReference type="OrthoDB" id="3314528at2"/>
<dbReference type="FunFam" id="3.40.50.10380:FF:000001">
    <property type="entry name" value="NAD-dependent malic enzyme"/>
    <property type="match status" value="1"/>
</dbReference>
<dbReference type="Gene3D" id="3.40.50.10380">
    <property type="entry name" value="Malic enzyme, N-terminal domain"/>
    <property type="match status" value="1"/>
</dbReference>
<evidence type="ECO:0000259" key="14">
    <source>
        <dbReference type="SMART" id="SM01274"/>
    </source>
</evidence>
<keyword evidence="5 8" id="KW-0520">NAD</keyword>
<evidence type="ECO:0000256" key="12">
    <source>
        <dbReference type="RuleBase" id="RU003427"/>
    </source>
</evidence>
<evidence type="ECO:0000256" key="4">
    <source>
        <dbReference type="ARBA" id="ARBA00023002"/>
    </source>
</evidence>
<dbReference type="GO" id="GO:0008948">
    <property type="term" value="F:oxaloacetate decarboxylase activity"/>
    <property type="evidence" value="ECO:0007669"/>
    <property type="project" value="UniProtKB-UniRule"/>
</dbReference>
<dbReference type="GO" id="GO:0006108">
    <property type="term" value="P:malate metabolic process"/>
    <property type="evidence" value="ECO:0007669"/>
    <property type="project" value="TreeGrafter"/>
</dbReference>
<feature type="domain" description="Malic enzyme NAD-binding" evidence="13">
    <location>
        <begin position="271"/>
        <end position="531"/>
    </location>
</feature>
<evidence type="ECO:0000313" key="17">
    <source>
        <dbReference type="Proteomes" id="UP000044377"/>
    </source>
</evidence>
<reference evidence="16 18" key="3">
    <citation type="submission" date="2016-09" db="EMBL/GenBank/DDBJ databases">
        <authorList>
            <person name="Doonan J."/>
            <person name="Pachebat J.A."/>
            <person name="Golyshin P.N."/>
            <person name="Denman S."/>
            <person name="Mcdonald J.E."/>
        </authorList>
    </citation>
    <scope>NUCLEOTIDE SEQUENCE [LARGE SCALE GENOMIC DNA]</scope>
    <source>
        <strain evidence="16 18">FRB141</strain>
    </source>
</reference>
<keyword evidence="4 8" id="KW-0560">Oxidoreductase</keyword>
<gene>
    <name evidence="8" type="primary">maeA</name>
    <name evidence="16" type="ORF">BIY26_20460</name>
    <name evidence="15" type="ORF">BN1221_03555c</name>
</gene>
<feature type="site" description="Important for activity" evidence="8">
    <location>
        <position position="270"/>
    </location>
</feature>
<dbReference type="InterPro" id="IPR036291">
    <property type="entry name" value="NAD(P)-bd_dom_sf"/>
</dbReference>
<dbReference type="GeneID" id="70906020"/>
<proteinExistence type="inferred from homology"/>
<dbReference type="GO" id="GO:0004471">
    <property type="term" value="F:malate dehydrogenase (decarboxylating) (NAD+) activity"/>
    <property type="evidence" value="ECO:0007669"/>
    <property type="project" value="UniProtKB-UniRule"/>
</dbReference>
<dbReference type="RefSeq" id="WP_048638399.1">
    <property type="nucleotide sequence ID" value="NZ_CGIG01000001.1"/>
</dbReference>
<dbReference type="STRING" id="1109412.BN1221_03555c"/>
<feature type="binding site" evidence="8">
    <location>
        <position position="270"/>
    </location>
    <ligand>
        <name>NAD(+)</name>
        <dbReference type="ChEBI" id="CHEBI:57540"/>
    </ligand>
</feature>
<feature type="binding site" evidence="8 11">
    <location>
        <position position="270"/>
    </location>
    <ligand>
        <name>a divalent metal cation</name>
        <dbReference type="ChEBI" id="CHEBI:60240"/>
    </ligand>
</feature>
<dbReference type="PRINTS" id="PR00072">
    <property type="entry name" value="MALOXRDTASE"/>
</dbReference>
<accession>A0A0G4JYP6</accession>
<dbReference type="EMBL" id="CGIG01000001">
    <property type="protein sequence ID" value="CPR19055.1"/>
    <property type="molecule type" value="Genomic_DNA"/>
</dbReference>
<dbReference type="GO" id="GO:0005829">
    <property type="term" value="C:cytosol"/>
    <property type="evidence" value="ECO:0007669"/>
    <property type="project" value="TreeGrafter"/>
</dbReference>
<reference evidence="17" key="2">
    <citation type="submission" date="2015-01" db="EMBL/GenBank/DDBJ databases">
        <authorList>
            <person name="Paterson Steve"/>
        </authorList>
    </citation>
    <scope>NUCLEOTIDE SEQUENCE [LARGE SCALE GENOMIC DNA]</scope>
    <source>
        <strain evidence="17">OBR1</strain>
    </source>
</reference>
<comment type="catalytic activity">
    <reaction evidence="6 8">
        <text>oxaloacetate + H(+) = pyruvate + CO2</text>
        <dbReference type="Rhea" id="RHEA:15641"/>
        <dbReference type="ChEBI" id="CHEBI:15361"/>
        <dbReference type="ChEBI" id="CHEBI:15378"/>
        <dbReference type="ChEBI" id="CHEBI:16452"/>
        <dbReference type="ChEBI" id="CHEBI:16526"/>
        <dbReference type="EC" id="1.1.1.38"/>
    </reaction>
</comment>